<dbReference type="AlphaFoldDB" id="A0A9P7KL78"/>
<feature type="transmembrane region" description="Helical" evidence="1">
    <location>
        <begin position="20"/>
        <end position="38"/>
    </location>
</feature>
<evidence type="ECO:0000256" key="1">
    <source>
        <dbReference type="SAM" id="Phobius"/>
    </source>
</evidence>
<feature type="transmembrane region" description="Helical" evidence="1">
    <location>
        <begin position="45"/>
        <end position="64"/>
    </location>
</feature>
<keyword evidence="1" id="KW-0812">Transmembrane</keyword>
<keyword evidence="1" id="KW-0472">Membrane</keyword>
<comment type="caution">
    <text evidence="2">The sequence shown here is derived from an EMBL/GenBank/DDBJ whole genome shotgun (WGS) entry which is preliminary data.</text>
</comment>
<feature type="transmembrane region" description="Helical" evidence="1">
    <location>
        <begin position="135"/>
        <end position="154"/>
    </location>
</feature>
<reference evidence="2" key="1">
    <citation type="submission" date="2021-02" db="EMBL/GenBank/DDBJ databases">
        <authorList>
            <person name="Nieuwenhuis M."/>
            <person name="Van De Peppel L.J.J."/>
        </authorList>
    </citation>
    <scope>NUCLEOTIDE SEQUENCE</scope>
    <source>
        <strain evidence="2">D49</strain>
    </source>
</reference>
<dbReference type="EMBL" id="JABCKI010000028">
    <property type="protein sequence ID" value="KAG5653909.1"/>
    <property type="molecule type" value="Genomic_DNA"/>
</dbReference>
<sequence>MAPYYGPEEDAATIFLERTFLAGDFICGVGYGGFPSIFSGSKSQFLITFSGIQLVLYTVFLLVIESIFEGVQTRTVELMYVDNRNYPGGPWEYFLATQNLPINVMFISCIFTLTFLADLLVMWRCWVIWGTSGKHVAYTVIAFPSTILLASFGAKDSNTPRVSSKSTLN</sequence>
<gene>
    <name evidence="2" type="ORF">H0H81_009501</name>
</gene>
<reference evidence="2" key="2">
    <citation type="submission" date="2021-10" db="EMBL/GenBank/DDBJ databases">
        <title>Phylogenomics reveals ancestral predisposition of the termite-cultivated fungus Termitomyces towards a domesticated lifestyle.</title>
        <authorList>
            <person name="Auxier B."/>
            <person name="Grum-Grzhimaylo A."/>
            <person name="Cardenas M.E."/>
            <person name="Lodge J.D."/>
            <person name="Laessoe T."/>
            <person name="Pedersen O."/>
            <person name="Smith M.E."/>
            <person name="Kuyper T.W."/>
            <person name="Franco-Molano E.A."/>
            <person name="Baroni T.J."/>
            <person name="Aanen D.K."/>
        </authorList>
    </citation>
    <scope>NUCLEOTIDE SEQUENCE</scope>
    <source>
        <strain evidence="2">D49</strain>
    </source>
</reference>
<evidence type="ECO:0000313" key="2">
    <source>
        <dbReference type="EMBL" id="KAG5653909.1"/>
    </source>
</evidence>
<keyword evidence="3" id="KW-1185">Reference proteome</keyword>
<name>A0A9P7KL78_9AGAR</name>
<keyword evidence="1" id="KW-1133">Transmembrane helix</keyword>
<dbReference type="OrthoDB" id="3351617at2759"/>
<organism evidence="2 3">
    <name type="scientific">Sphagnurus paluster</name>
    <dbReference type="NCBI Taxonomy" id="117069"/>
    <lineage>
        <taxon>Eukaryota</taxon>
        <taxon>Fungi</taxon>
        <taxon>Dikarya</taxon>
        <taxon>Basidiomycota</taxon>
        <taxon>Agaricomycotina</taxon>
        <taxon>Agaricomycetes</taxon>
        <taxon>Agaricomycetidae</taxon>
        <taxon>Agaricales</taxon>
        <taxon>Tricholomatineae</taxon>
        <taxon>Lyophyllaceae</taxon>
        <taxon>Sphagnurus</taxon>
    </lineage>
</organism>
<accession>A0A9P7KL78</accession>
<dbReference type="Proteomes" id="UP000717328">
    <property type="component" value="Unassembled WGS sequence"/>
</dbReference>
<protein>
    <submittedName>
        <fullName evidence="2">Uncharacterized protein</fullName>
    </submittedName>
</protein>
<evidence type="ECO:0000313" key="3">
    <source>
        <dbReference type="Proteomes" id="UP000717328"/>
    </source>
</evidence>
<feature type="transmembrane region" description="Helical" evidence="1">
    <location>
        <begin position="100"/>
        <end position="123"/>
    </location>
</feature>
<proteinExistence type="predicted"/>